<keyword evidence="4" id="KW-0804">Transcription</keyword>
<keyword evidence="2" id="KW-0731">Sigma factor</keyword>
<dbReference type="InterPro" id="IPR014284">
    <property type="entry name" value="RNA_pol_sigma-70_dom"/>
</dbReference>
<dbReference type="InterPro" id="IPR036388">
    <property type="entry name" value="WH-like_DNA-bd_sf"/>
</dbReference>
<protein>
    <submittedName>
        <fullName evidence="8">RNA polymerase sigma factor YlaC</fullName>
    </submittedName>
</protein>
<dbReference type="KEGG" id="sdyn:Mal52_56140"/>
<dbReference type="SUPFAM" id="SSF88946">
    <property type="entry name" value="Sigma2 domain of RNA polymerase sigma factors"/>
    <property type="match status" value="1"/>
</dbReference>
<dbReference type="InterPro" id="IPR007627">
    <property type="entry name" value="RNA_pol_sigma70_r2"/>
</dbReference>
<dbReference type="InterPro" id="IPR013324">
    <property type="entry name" value="RNA_pol_sigma_r3/r4-like"/>
</dbReference>
<dbReference type="AlphaFoldDB" id="A0A517ZXC1"/>
<dbReference type="Proteomes" id="UP000319383">
    <property type="component" value="Chromosome"/>
</dbReference>
<evidence type="ECO:0000313" key="8">
    <source>
        <dbReference type="EMBL" id="QDU47086.1"/>
    </source>
</evidence>
<feature type="domain" description="RNA polymerase sigma factor 70 region 4 type 2" evidence="7">
    <location>
        <begin position="142"/>
        <end position="193"/>
    </location>
</feature>
<dbReference type="GO" id="GO:0003677">
    <property type="term" value="F:DNA binding"/>
    <property type="evidence" value="ECO:0007669"/>
    <property type="project" value="UniProtKB-KW"/>
</dbReference>
<feature type="domain" description="RNA polymerase sigma-70 region 2" evidence="6">
    <location>
        <begin position="31"/>
        <end position="95"/>
    </location>
</feature>
<dbReference type="GO" id="GO:0006352">
    <property type="term" value="P:DNA-templated transcription initiation"/>
    <property type="evidence" value="ECO:0007669"/>
    <property type="project" value="InterPro"/>
</dbReference>
<evidence type="ECO:0000256" key="1">
    <source>
        <dbReference type="ARBA" id="ARBA00023015"/>
    </source>
</evidence>
<keyword evidence="1" id="KW-0805">Transcription regulation</keyword>
<dbReference type="CDD" id="cd06171">
    <property type="entry name" value="Sigma70_r4"/>
    <property type="match status" value="1"/>
</dbReference>
<dbReference type="OrthoDB" id="276109at2"/>
<dbReference type="NCBIfam" id="TIGR02984">
    <property type="entry name" value="Sig-70_plancto1"/>
    <property type="match status" value="1"/>
</dbReference>
<gene>
    <name evidence="8" type="primary">ylaC_2</name>
    <name evidence="8" type="ORF">Mal52_56140</name>
</gene>
<dbReference type="RefSeq" id="WP_145379743.1">
    <property type="nucleotide sequence ID" value="NZ_CP036276.1"/>
</dbReference>
<name>A0A517ZXC1_9PLAN</name>
<keyword evidence="9" id="KW-1185">Reference proteome</keyword>
<feature type="region of interest" description="Disordered" evidence="5">
    <location>
        <begin position="1"/>
        <end position="20"/>
    </location>
</feature>
<sequence>MADERSNASKRMREHQDSATLASSFDQYRDQLQRLVAFHMDRRLTRRVDASDVVQQSFIEARSRLPHFLEQSSMPFSLWIRQITMQTLIDIHRRHFGVQKRDIRQEVSLQQADSSYAILADKLVSNIASPSSMADRREKLARVRDAIDGMDEIDREILVLRHFEEMSNKDIADLLGIGQPAASNRYLRALNRLRTILVDESGTI</sequence>
<keyword evidence="3" id="KW-0238">DNA-binding</keyword>
<evidence type="ECO:0000256" key="4">
    <source>
        <dbReference type="ARBA" id="ARBA00023163"/>
    </source>
</evidence>
<evidence type="ECO:0000256" key="2">
    <source>
        <dbReference type="ARBA" id="ARBA00023082"/>
    </source>
</evidence>
<dbReference type="Pfam" id="PF08281">
    <property type="entry name" value="Sigma70_r4_2"/>
    <property type="match status" value="1"/>
</dbReference>
<dbReference type="InterPro" id="IPR013325">
    <property type="entry name" value="RNA_pol_sigma_r2"/>
</dbReference>
<evidence type="ECO:0000313" key="9">
    <source>
        <dbReference type="Proteomes" id="UP000319383"/>
    </source>
</evidence>
<dbReference type="EMBL" id="CP036276">
    <property type="protein sequence ID" value="QDU47086.1"/>
    <property type="molecule type" value="Genomic_DNA"/>
</dbReference>
<evidence type="ECO:0000259" key="7">
    <source>
        <dbReference type="Pfam" id="PF08281"/>
    </source>
</evidence>
<organism evidence="8 9">
    <name type="scientific">Symmachiella dynata</name>
    <dbReference type="NCBI Taxonomy" id="2527995"/>
    <lineage>
        <taxon>Bacteria</taxon>
        <taxon>Pseudomonadati</taxon>
        <taxon>Planctomycetota</taxon>
        <taxon>Planctomycetia</taxon>
        <taxon>Planctomycetales</taxon>
        <taxon>Planctomycetaceae</taxon>
        <taxon>Symmachiella</taxon>
    </lineage>
</organism>
<dbReference type="GO" id="GO:0016987">
    <property type="term" value="F:sigma factor activity"/>
    <property type="evidence" value="ECO:0007669"/>
    <property type="project" value="UniProtKB-KW"/>
</dbReference>
<dbReference type="NCBIfam" id="TIGR02937">
    <property type="entry name" value="sigma70-ECF"/>
    <property type="match status" value="1"/>
</dbReference>
<dbReference type="PANTHER" id="PTHR30385:SF8">
    <property type="entry name" value="RNA POLYMERASE SIGMA-E FACTOR"/>
    <property type="match status" value="1"/>
</dbReference>
<dbReference type="PANTHER" id="PTHR30385">
    <property type="entry name" value="SIGMA FACTOR F FLAGELLAR"/>
    <property type="match status" value="1"/>
</dbReference>
<dbReference type="Gene3D" id="1.10.10.10">
    <property type="entry name" value="Winged helix-like DNA-binding domain superfamily/Winged helix DNA-binding domain"/>
    <property type="match status" value="1"/>
</dbReference>
<dbReference type="Gene3D" id="1.10.1740.10">
    <property type="match status" value="1"/>
</dbReference>
<dbReference type="Pfam" id="PF04542">
    <property type="entry name" value="Sigma70_r2"/>
    <property type="match status" value="1"/>
</dbReference>
<reference evidence="8 9" key="1">
    <citation type="submission" date="2019-02" db="EMBL/GenBank/DDBJ databases">
        <title>Deep-cultivation of Planctomycetes and their phenomic and genomic characterization uncovers novel biology.</title>
        <authorList>
            <person name="Wiegand S."/>
            <person name="Jogler M."/>
            <person name="Boedeker C."/>
            <person name="Pinto D."/>
            <person name="Vollmers J."/>
            <person name="Rivas-Marin E."/>
            <person name="Kohn T."/>
            <person name="Peeters S.H."/>
            <person name="Heuer A."/>
            <person name="Rast P."/>
            <person name="Oberbeckmann S."/>
            <person name="Bunk B."/>
            <person name="Jeske O."/>
            <person name="Meyerdierks A."/>
            <person name="Storesund J.E."/>
            <person name="Kallscheuer N."/>
            <person name="Luecker S."/>
            <person name="Lage O.M."/>
            <person name="Pohl T."/>
            <person name="Merkel B.J."/>
            <person name="Hornburger P."/>
            <person name="Mueller R.-W."/>
            <person name="Bruemmer F."/>
            <person name="Labrenz M."/>
            <person name="Spormann A.M."/>
            <person name="Op den Camp H."/>
            <person name="Overmann J."/>
            <person name="Amann R."/>
            <person name="Jetten M.S.M."/>
            <person name="Mascher T."/>
            <person name="Medema M.H."/>
            <person name="Devos D.P."/>
            <person name="Kaster A.-K."/>
            <person name="Ovreas L."/>
            <person name="Rohde M."/>
            <person name="Galperin M.Y."/>
            <person name="Jogler C."/>
        </authorList>
    </citation>
    <scope>NUCLEOTIDE SEQUENCE [LARGE SCALE GENOMIC DNA]</scope>
    <source>
        <strain evidence="8 9">Mal52</strain>
    </source>
</reference>
<accession>A0A517ZXC1</accession>
<proteinExistence type="predicted"/>
<dbReference type="SUPFAM" id="SSF88659">
    <property type="entry name" value="Sigma3 and sigma4 domains of RNA polymerase sigma factors"/>
    <property type="match status" value="1"/>
</dbReference>
<evidence type="ECO:0000259" key="6">
    <source>
        <dbReference type="Pfam" id="PF04542"/>
    </source>
</evidence>
<dbReference type="InterPro" id="IPR014326">
    <property type="entry name" value="RNA_pol_sigma-70_Plancto"/>
</dbReference>
<evidence type="ECO:0000256" key="3">
    <source>
        <dbReference type="ARBA" id="ARBA00023125"/>
    </source>
</evidence>
<evidence type="ECO:0000256" key="5">
    <source>
        <dbReference type="SAM" id="MobiDB-lite"/>
    </source>
</evidence>
<dbReference type="InterPro" id="IPR013249">
    <property type="entry name" value="RNA_pol_sigma70_r4_t2"/>
</dbReference>